<gene>
    <name evidence="2" type="ORF">DFE_1771</name>
</gene>
<dbReference type="InterPro" id="IPR011050">
    <property type="entry name" value="Pectin_lyase_fold/virulence"/>
</dbReference>
<dbReference type="Pfam" id="PF05860">
    <property type="entry name" value="TPS"/>
    <property type="match status" value="1"/>
</dbReference>
<dbReference type="InterPro" id="IPR010069">
    <property type="entry name" value="CdiA_FHA1_rpt"/>
</dbReference>
<evidence type="ECO:0000259" key="1">
    <source>
        <dbReference type="SMART" id="SM00912"/>
    </source>
</evidence>
<dbReference type="SUPFAM" id="SSF53474">
    <property type="entry name" value="alpha/beta-Hydrolases"/>
    <property type="match status" value="1"/>
</dbReference>
<dbReference type="Pfam" id="PF13332">
    <property type="entry name" value="Fil_haemagg_2"/>
    <property type="match status" value="3"/>
</dbReference>
<name>A0A2Z6AZ00_9BACT</name>
<proteinExistence type="predicted"/>
<feature type="domain" description="Filamentous haemagglutinin FhaB/tRNA nuclease CdiA-like TPS" evidence="1">
    <location>
        <begin position="52"/>
        <end position="172"/>
    </location>
</feature>
<dbReference type="InterPro" id="IPR008638">
    <property type="entry name" value="FhaB/CdiA-like_TPS"/>
</dbReference>
<dbReference type="Gene3D" id="3.40.50.1820">
    <property type="entry name" value="alpha/beta hydrolase"/>
    <property type="match status" value="1"/>
</dbReference>
<reference evidence="2 3" key="1">
    <citation type="journal article" date="2018" name="Sci. Adv.">
        <title>Multi-heme cytochromes provide a pathway for survival in energy-limited environments.</title>
        <authorList>
            <person name="Deng X."/>
            <person name="Dohmae N."/>
            <person name="Nealson K.H."/>
            <person name="Hashimoto K."/>
            <person name="Okamoto A."/>
        </authorList>
    </citation>
    <scope>NUCLEOTIDE SEQUENCE [LARGE SCALE GENOMIC DNA]</scope>
    <source>
        <strain evidence="2 3">IS5</strain>
    </source>
</reference>
<dbReference type="OrthoDB" id="5666689at2"/>
<keyword evidence="3" id="KW-1185">Reference proteome</keyword>
<dbReference type="KEGG" id="dfl:DFE_1771"/>
<evidence type="ECO:0000313" key="3">
    <source>
        <dbReference type="Proteomes" id="UP000269883"/>
    </source>
</evidence>
<dbReference type="GO" id="GO:0003824">
    <property type="term" value="F:catalytic activity"/>
    <property type="evidence" value="ECO:0007669"/>
    <property type="project" value="UniProtKB-ARBA"/>
</dbReference>
<dbReference type="InterPro" id="IPR025157">
    <property type="entry name" value="Hemagglutinin_rpt"/>
</dbReference>
<dbReference type="Gene3D" id="2.160.20.10">
    <property type="entry name" value="Single-stranded right-handed beta-helix, Pectin lyase-like"/>
    <property type="match status" value="1"/>
</dbReference>
<accession>A0A2Z6AZ00</accession>
<dbReference type="SUPFAM" id="SSF51126">
    <property type="entry name" value="Pectin lyase-like"/>
    <property type="match status" value="1"/>
</dbReference>
<dbReference type="Proteomes" id="UP000269883">
    <property type="component" value="Chromosome"/>
</dbReference>
<dbReference type="SMART" id="SM00912">
    <property type="entry name" value="Haemagg_act"/>
    <property type="match status" value="1"/>
</dbReference>
<dbReference type="NCBIfam" id="TIGR01901">
    <property type="entry name" value="adhes_NPXG"/>
    <property type="match status" value="1"/>
</dbReference>
<dbReference type="NCBIfam" id="TIGR01731">
    <property type="entry name" value="fil_hemag_20aa"/>
    <property type="match status" value="7"/>
</dbReference>
<organism evidence="2 3">
    <name type="scientific">Desulfovibrio ferrophilus</name>
    <dbReference type="NCBI Taxonomy" id="241368"/>
    <lineage>
        <taxon>Bacteria</taxon>
        <taxon>Pseudomonadati</taxon>
        <taxon>Thermodesulfobacteriota</taxon>
        <taxon>Desulfovibrionia</taxon>
        <taxon>Desulfovibrionales</taxon>
        <taxon>Desulfovibrionaceae</taxon>
        <taxon>Desulfovibrio</taxon>
    </lineage>
</organism>
<sequence length="2021" mass="209136">MKANIIARQLVSVILSCLIVFQPGFIAMAQDRPTVVDPSAPAGKKPTMEQATNGVPIQQIATPGSGGVSHNLFSDFNVNKIGLIINNSKTMGASQLGGMIKGNPNLTAGEAKLILNEITGANRSHLEGYTELHGGKADYILANPNGITVNGGGFINFPKVTLTTGESRFGAGGLEGIDVRAGDILVEGEGINAANMDAFTLLARATRINADIHAQTLTIAAGQNAYNPADGSITPLAPDASVVPSVAIDSSALGGMYAGRIVLQGTEAGVGVNLEGITQATNKLELTADGFIRLKGKTTAGSDMRVRSLNDDVTVEGTVYSGGNAQLQAANTLGISTAVPGETPVVAAAQQLTLSGDIVRVEDVDVMAGLQANGSVSGGAMQVTAGTRITGTDADFVSGGNLALTSQEIDVEGVVQASDELSMTAQSLVRLRGEATAGNELTLRSQAGNAVVEGTVYSGGDALLSAANTLDIGPAAPGDDSSIAAVHQLTLSGDTVTINDVDVTAGLQADGSISGGTMSVTAGTQVAVADSRLVSGDTMTFAAPDTGINGATIEAVNTLTFQGTTAGTGDVTVTGAADVSSLNTMDVLTRSLTMSGGLLQAKDFTLLLTDALTLGNAILTSTASLDITADSLVNGAGGTISSYDDLTFNLDTLQNNGGLIYAGDLLDVNVRELRNTAQGYIVAQNDVDIEGLTSGTRADLVYNDQSVIESLAGGVRIAAGSVENVSGAATTTSSVVSVDYSVGGISAHPSGFIPGTTQRNVYEPTTDDIRSWAINWKSFFNDTNNLYGLPTQDPAGIGLGTGFTSDGLQQWIYITEEVIADSPRTAEILSALDISIDADSVQNIQGLISSGGDLVINADSLVNQGAELYRHVNIYRNFMWVYSDAEHGHGHPPGHTFRTYSISQAFDSVPSIVSAAGTLTINVPGHVSNESFKQGVAYNGKFADSAEYSGLEVSAPVITRPTGTAITPKVVSLPTGVGSLYVVNNDPGHTYLIETNPALTSLGNYFGSDYFFNEVGVNVADLNTQILGDAFFETNMVRKQVLETTGKRYLSPTYTSDADQLRQLMDNAAQAHADLGLEIGVALTAEQLAGLTQDIVWYETREVMGQEVLVPVLYLSSVSQENLSLARGAMLIGSDVNIETALLDNSGGIMADGTVTVESDNVLNRQGAIQGETVDITTSGSIINQSGALKGGDVNLTAGGDVIVETRTDTQTANFFRRSSTQTYVHQAAEVTAENSLNIVSGGNTSIQGANVSAGGAANITALGDVNIGSKTVQAKYRDAQWRNVQKTGNIVSSVQAGELNIASGGDVIVAGSSLSADGDAVVDAAGNVVVQGVTNRFQSDYSTSAKEEHIKNDRVVQSSISAGGDVIVNAGENVMMEAVNVNAGGDVALTAQGGDLAILPGQNTSYYHLESKKSGFMGMGSTKLKDLNEVNHVRSEIEAGGKIALEAKKDVVLQAARVTSGGDIVISSQSGQVSLLAVKDSSYKQEITSHSGFFTWSSKGKGSTDETVLHTVISAQGELSITTPEGIVVEYRSSGDARQDVENLSKVQGLEWMANLLERDDVDWQRVQEIHDAWEFSDSGLGTGAMLIVAIAASALTAGAASSLSMSIMGFETVGKALVVSSTGLAASGVQAAMCTALTAAFTSLSAQVAISLADAAAGGNLGKNLGNIVSEEGLRSLMTTMVMAGALDFTHLEFDKLGDAGQVLAETTVKTATRSFIGGEDLEKAFLSSLASTFASYLQGSISPEKLDENVKMIMEGVAGAAGAAIVGGDPVQGAFSAIASNLAGRISLPELTEQQKQEDRAFVTICKEAYNTGNNQSPPPGYEILDDDRLKVICAETGADYETLKGLQVNDSGLHADILINSSDNKVVVAFRGSEMELGDWITNAEQSVGVAGGQYENLERQMDELSNIATYYKSDLVATGHSLGGGLSIAAGSTGYIDKVVAFNPAGVNSNTIIQLGGDIANVNKITTSYTSRSDLLSALNNVMDMVFDLSVGNQVTIDGAGFHGIEGFNSAFGINP</sequence>
<dbReference type="InterPro" id="IPR029058">
    <property type="entry name" value="AB_hydrolase_fold"/>
</dbReference>
<dbReference type="InterPro" id="IPR012334">
    <property type="entry name" value="Pectin_lyas_fold"/>
</dbReference>
<dbReference type="RefSeq" id="WP_126378637.1">
    <property type="nucleotide sequence ID" value="NZ_AP017378.1"/>
</dbReference>
<evidence type="ECO:0000313" key="2">
    <source>
        <dbReference type="EMBL" id="BBD08497.1"/>
    </source>
</evidence>
<dbReference type="EMBL" id="AP017378">
    <property type="protein sequence ID" value="BBD08497.1"/>
    <property type="molecule type" value="Genomic_DNA"/>
</dbReference>
<protein>
    <submittedName>
        <fullName evidence="2">Filamentous hemagglutinin family outer membrane protein</fullName>
    </submittedName>
</protein>